<sequence length="101" mass="11674">MIADIKQWPESSNEWENIQEDERLYNGQAVLCLELSTYQLLGRSQSVKVFLVLRESPEAHDRYRRVGIMVVSESWKPGVGDVPAQIQHIDQHANKRTLEIV</sequence>
<accession>A0A7U2MJY8</accession>
<dbReference type="VEuPathDB" id="FungiDB:AFLA_006350"/>
<dbReference type="Proteomes" id="UP000596276">
    <property type="component" value="Chromosome 3"/>
</dbReference>
<proteinExistence type="predicted"/>
<reference evidence="2" key="1">
    <citation type="journal article" date="2021" name="G3 (Bethesda)">
        <title>Chromosome assembled and annotated genome sequence of Aspergillus flavus NRRL 3357.</title>
        <authorList>
            <person name="Skerker J.M."/>
            <person name="Pianalto K.M."/>
            <person name="Mondo S.J."/>
            <person name="Yang K."/>
            <person name="Arkin A.P."/>
            <person name="Keller N.P."/>
            <person name="Grigoriev I.V."/>
            <person name="Louise Glass N.L."/>
        </authorList>
    </citation>
    <scope>NUCLEOTIDE SEQUENCE [LARGE SCALE GENOMIC DNA]</scope>
    <source>
        <strain evidence="2">ATCC 200026 / FGSC A1120 / IAM 13836 / NRRL 3357 / JCM 12722 / SRRC 167</strain>
    </source>
</reference>
<evidence type="ECO:0000313" key="1">
    <source>
        <dbReference type="EMBL" id="QRD85114.1"/>
    </source>
</evidence>
<protein>
    <submittedName>
        <fullName evidence="1">Uncharacterized protein</fullName>
    </submittedName>
</protein>
<dbReference type="AlphaFoldDB" id="A0A7U2MJY8"/>
<keyword evidence="2" id="KW-1185">Reference proteome</keyword>
<dbReference type="EMBL" id="CP044620">
    <property type="protein sequence ID" value="QRD85114.1"/>
    <property type="molecule type" value="Genomic_DNA"/>
</dbReference>
<organism evidence="1 2">
    <name type="scientific">Aspergillus flavus (strain ATCC 200026 / FGSC A1120 / IAM 13836 / NRRL 3357 / JCM 12722 / SRRC 167)</name>
    <dbReference type="NCBI Taxonomy" id="332952"/>
    <lineage>
        <taxon>Eukaryota</taxon>
        <taxon>Fungi</taxon>
        <taxon>Dikarya</taxon>
        <taxon>Ascomycota</taxon>
        <taxon>Pezizomycotina</taxon>
        <taxon>Eurotiomycetes</taxon>
        <taxon>Eurotiomycetidae</taxon>
        <taxon>Eurotiales</taxon>
        <taxon>Aspergillaceae</taxon>
        <taxon>Aspergillus</taxon>
        <taxon>Aspergillus subgen. Circumdati</taxon>
    </lineage>
</organism>
<gene>
    <name evidence="1" type="ORF">F9C07_4165</name>
</gene>
<dbReference type="VEuPathDB" id="FungiDB:F9C07_4165"/>
<name>A0A7U2MJY8_ASPFN</name>
<evidence type="ECO:0000313" key="2">
    <source>
        <dbReference type="Proteomes" id="UP000596276"/>
    </source>
</evidence>